<dbReference type="KEGG" id="cohn:KCTCHS21_17380"/>
<reference evidence="2 3" key="1">
    <citation type="submission" date="2019-01" db="EMBL/GenBank/DDBJ databases">
        <title>Complete genome sequence of Cohnella hallensis HS21 isolated from Korean fir (Abies koreana) rhizospheric soil.</title>
        <authorList>
            <person name="Jiang L."/>
            <person name="Kang S.W."/>
            <person name="Kim S."/>
            <person name="Jung J."/>
            <person name="Kim C.Y."/>
            <person name="Kim D.H."/>
            <person name="Kim S.W."/>
            <person name="Lee J."/>
        </authorList>
    </citation>
    <scope>NUCLEOTIDE SEQUENCE [LARGE SCALE GENOMIC DNA]</scope>
    <source>
        <strain evidence="2 3">HS21</strain>
    </source>
</reference>
<dbReference type="Proteomes" id="UP000289856">
    <property type="component" value="Chromosome"/>
</dbReference>
<evidence type="ECO:0000313" key="2">
    <source>
        <dbReference type="EMBL" id="BBI32339.1"/>
    </source>
</evidence>
<keyword evidence="3" id="KW-1185">Reference proteome</keyword>
<protein>
    <submittedName>
        <fullName evidence="2">Uncharacterized protein</fullName>
    </submittedName>
</protein>
<proteinExistence type="predicted"/>
<feature type="region of interest" description="Disordered" evidence="1">
    <location>
        <begin position="1"/>
        <end position="24"/>
    </location>
</feature>
<evidence type="ECO:0000313" key="3">
    <source>
        <dbReference type="Proteomes" id="UP000289856"/>
    </source>
</evidence>
<dbReference type="EMBL" id="AP019400">
    <property type="protein sequence ID" value="BBI32339.1"/>
    <property type="molecule type" value="Genomic_DNA"/>
</dbReference>
<sequence>MGEARRRKLAGNTEPNKQWHQRKAIDRYAHKVAVQERAEARAKNAMRK</sequence>
<organism evidence="2 3">
    <name type="scientific">Cohnella abietis</name>
    <dbReference type="NCBI Taxonomy" id="2507935"/>
    <lineage>
        <taxon>Bacteria</taxon>
        <taxon>Bacillati</taxon>
        <taxon>Bacillota</taxon>
        <taxon>Bacilli</taxon>
        <taxon>Bacillales</taxon>
        <taxon>Paenibacillaceae</taxon>
        <taxon>Cohnella</taxon>
    </lineage>
</organism>
<gene>
    <name evidence="2" type="ORF">KCTCHS21_17380</name>
</gene>
<dbReference type="RefSeq" id="WP_157993989.1">
    <property type="nucleotide sequence ID" value="NZ_AP019400.1"/>
</dbReference>
<accession>A0A3T1D2T7</accession>
<evidence type="ECO:0000256" key="1">
    <source>
        <dbReference type="SAM" id="MobiDB-lite"/>
    </source>
</evidence>
<dbReference type="AlphaFoldDB" id="A0A3T1D2T7"/>
<name>A0A3T1D2T7_9BACL</name>